<name>A0A2W1JEI4_9CYAN</name>
<dbReference type="PROSITE" id="PS50042">
    <property type="entry name" value="CNMP_BINDING_3"/>
    <property type="match status" value="1"/>
</dbReference>
<evidence type="ECO:0000259" key="4">
    <source>
        <dbReference type="PROSITE" id="PS50042"/>
    </source>
</evidence>
<dbReference type="InterPro" id="IPR018490">
    <property type="entry name" value="cNMP-bd_dom_sf"/>
</dbReference>
<dbReference type="Gene3D" id="2.60.120.10">
    <property type="entry name" value="Jelly Rolls"/>
    <property type="match status" value="1"/>
</dbReference>
<dbReference type="PROSITE" id="PS51063">
    <property type="entry name" value="HTH_CRP_2"/>
    <property type="match status" value="1"/>
</dbReference>
<keyword evidence="1" id="KW-0805">Transcription regulation</keyword>
<keyword evidence="7" id="KW-1185">Reference proteome</keyword>
<dbReference type="InterPro" id="IPR050397">
    <property type="entry name" value="Env_Response_Regulators"/>
</dbReference>
<dbReference type="InterPro" id="IPR000595">
    <property type="entry name" value="cNMP-bd_dom"/>
</dbReference>
<evidence type="ECO:0000259" key="5">
    <source>
        <dbReference type="PROSITE" id="PS51063"/>
    </source>
</evidence>
<dbReference type="Gene3D" id="1.10.10.10">
    <property type="entry name" value="Winged helix-like DNA-binding domain superfamily/Winged helix DNA-binding domain"/>
    <property type="match status" value="1"/>
</dbReference>
<feature type="domain" description="Cyclic nucleotide-binding" evidence="4">
    <location>
        <begin position="9"/>
        <end position="116"/>
    </location>
</feature>
<dbReference type="Proteomes" id="UP000248857">
    <property type="component" value="Unassembled WGS sequence"/>
</dbReference>
<keyword evidence="2" id="KW-0238">DNA-binding</keyword>
<dbReference type="GO" id="GO:0003700">
    <property type="term" value="F:DNA-binding transcription factor activity"/>
    <property type="evidence" value="ECO:0007669"/>
    <property type="project" value="TreeGrafter"/>
</dbReference>
<proteinExistence type="predicted"/>
<dbReference type="EMBL" id="PQWO01000011">
    <property type="protein sequence ID" value="PZD72183.1"/>
    <property type="molecule type" value="Genomic_DNA"/>
</dbReference>
<dbReference type="GO" id="GO:0003677">
    <property type="term" value="F:DNA binding"/>
    <property type="evidence" value="ECO:0007669"/>
    <property type="project" value="UniProtKB-KW"/>
</dbReference>
<dbReference type="InterPro" id="IPR036388">
    <property type="entry name" value="WH-like_DNA-bd_sf"/>
</dbReference>
<dbReference type="InterPro" id="IPR012318">
    <property type="entry name" value="HTH_CRP"/>
</dbReference>
<dbReference type="PANTHER" id="PTHR24567">
    <property type="entry name" value="CRP FAMILY TRANSCRIPTIONAL REGULATORY PROTEIN"/>
    <property type="match status" value="1"/>
</dbReference>
<accession>A0A2W1JEI4</accession>
<evidence type="ECO:0000256" key="3">
    <source>
        <dbReference type="ARBA" id="ARBA00023163"/>
    </source>
</evidence>
<evidence type="ECO:0000313" key="7">
    <source>
        <dbReference type="Proteomes" id="UP000248857"/>
    </source>
</evidence>
<dbReference type="InterPro" id="IPR036390">
    <property type="entry name" value="WH_DNA-bd_sf"/>
</dbReference>
<dbReference type="Pfam" id="PF00027">
    <property type="entry name" value="cNMP_binding"/>
    <property type="match status" value="1"/>
</dbReference>
<dbReference type="Pfam" id="PF13545">
    <property type="entry name" value="HTH_Crp_2"/>
    <property type="match status" value="1"/>
</dbReference>
<sequence>MLINEFPLNLQRAITRHEMAKDQILFQQGEPTQAIYWVEFGRLKLVSFTEQQVVTHYSVEAGESFAETALYFDAYGCTVIAEQPSRVIAVPKQIFLDTLRQSLELSEQYRSHLTHRFFAVTQFLELRSIRSARNRLLRYLIQRRPQGQATVALDRPLNAIADELALLPESLSRLLAQLQADGIITRKKRSITFSQEWLENLTE</sequence>
<gene>
    <name evidence="6" type="ORF">C1752_03769</name>
</gene>
<feature type="domain" description="HTH crp-type" evidence="5">
    <location>
        <begin position="130"/>
        <end position="197"/>
    </location>
</feature>
<protein>
    <recommendedName>
        <fullName evidence="8">Crp/Fnr family transcriptional regulator</fullName>
    </recommendedName>
</protein>
<organism evidence="6 7">
    <name type="scientific">Acaryochloris thomasi RCC1774</name>
    <dbReference type="NCBI Taxonomy" id="1764569"/>
    <lineage>
        <taxon>Bacteria</taxon>
        <taxon>Bacillati</taxon>
        <taxon>Cyanobacteriota</taxon>
        <taxon>Cyanophyceae</taxon>
        <taxon>Acaryochloridales</taxon>
        <taxon>Acaryochloridaceae</taxon>
        <taxon>Acaryochloris</taxon>
        <taxon>Acaryochloris thomasi</taxon>
    </lineage>
</organism>
<evidence type="ECO:0000256" key="2">
    <source>
        <dbReference type="ARBA" id="ARBA00023125"/>
    </source>
</evidence>
<dbReference type="SUPFAM" id="SSF46785">
    <property type="entry name" value="Winged helix' DNA-binding domain"/>
    <property type="match status" value="1"/>
</dbReference>
<dbReference type="OrthoDB" id="571714at2"/>
<dbReference type="SUPFAM" id="SSF51206">
    <property type="entry name" value="cAMP-binding domain-like"/>
    <property type="match status" value="1"/>
</dbReference>
<dbReference type="AlphaFoldDB" id="A0A2W1JEI4"/>
<evidence type="ECO:0000256" key="1">
    <source>
        <dbReference type="ARBA" id="ARBA00023015"/>
    </source>
</evidence>
<keyword evidence="3" id="KW-0804">Transcription</keyword>
<dbReference type="InterPro" id="IPR014710">
    <property type="entry name" value="RmlC-like_jellyroll"/>
</dbReference>
<dbReference type="PANTHER" id="PTHR24567:SF74">
    <property type="entry name" value="HTH-TYPE TRANSCRIPTIONAL REGULATOR ARCR"/>
    <property type="match status" value="1"/>
</dbReference>
<comment type="caution">
    <text evidence="6">The sequence shown here is derived from an EMBL/GenBank/DDBJ whole genome shotgun (WGS) entry which is preliminary data.</text>
</comment>
<evidence type="ECO:0008006" key="8">
    <source>
        <dbReference type="Google" id="ProtNLM"/>
    </source>
</evidence>
<evidence type="ECO:0000313" key="6">
    <source>
        <dbReference type="EMBL" id="PZD72183.1"/>
    </source>
</evidence>
<dbReference type="GO" id="GO:0005829">
    <property type="term" value="C:cytosol"/>
    <property type="evidence" value="ECO:0007669"/>
    <property type="project" value="TreeGrafter"/>
</dbReference>
<dbReference type="CDD" id="cd00038">
    <property type="entry name" value="CAP_ED"/>
    <property type="match status" value="1"/>
</dbReference>
<reference evidence="6 7" key="1">
    <citation type="journal article" date="2018" name="Sci. Rep.">
        <title>A novel species of the marine cyanobacterium Acaryochloris with a unique pigment content and lifestyle.</title>
        <authorList>
            <person name="Partensky F."/>
            <person name="Six C."/>
            <person name="Ratin M."/>
            <person name="Garczarek L."/>
            <person name="Vaulot D."/>
            <person name="Probert I."/>
            <person name="Calteau A."/>
            <person name="Gourvil P."/>
            <person name="Marie D."/>
            <person name="Grebert T."/>
            <person name="Bouchier C."/>
            <person name="Le Panse S."/>
            <person name="Gachenot M."/>
            <person name="Rodriguez F."/>
            <person name="Garrido J.L."/>
        </authorList>
    </citation>
    <scope>NUCLEOTIDE SEQUENCE [LARGE SCALE GENOMIC DNA]</scope>
    <source>
        <strain evidence="6 7">RCC1774</strain>
    </source>
</reference>